<comment type="caution">
    <text evidence="2">The sequence shown here is derived from an EMBL/GenBank/DDBJ whole genome shotgun (WGS) entry which is preliminary data.</text>
</comment>
<evidence type="ECO:0000313" key="3">
    <source>
        <dbReference type="Proteomes" id="UP001140949"/>
    </source>
</evidence>
<evidence type="ECO:0000313" key="2">
    <source>
        <dbReference type="EMBL" id="KAJ6831351.1"/>
    </source>
</evidence>
<accession>A0AAX6GSX2</accession>
<name>A0AAX6GSX2_IRIPA</name>
<gene>
    <name evidence="2" type="ORF">M6B38_349585</name>
</gene>
<organism evidence="2 3">
    <name type="scientific">Iris pallida</name>
    <name type="common">Sweet iris</name>
    <dbReference type="NCBI Taxonomy" id="29817"/>
    <lineage>
        <taxon>Eukaryota</taxon>
        <taxon>Viridiplantae</taxon>
        <taxon>Streptophyta</taxon>
        <taxon>Embryophyta</taxon>
        <taxon>Tracheophyta</taxon>
        <taxon>Spermatophyta</taxon>
        <taxon>Magnoliopsida</taxon>
        <taxon>Liliopsida</taxon>
        <taxon>Asparagales</taxon>
        <taxon>Iridaceae</taxon>
        <taxon>Iridoideae</taxon>
        <taxon>Irideae</taxon>
        <taxon>Iris</taxon>
    </lineage>
</organism>
<proteinExistence type="predicted"/>
<feature type="region of interest" description="Disordered" evidence="1">
    <location>
        <begin position="1"/>
        <end position="23"/>
    </location>
</feature>
<dbReference type="Proteomes" id="UP001140949">
    <property type="component" value="Unassembled WGS sequence"/>
</dbReference>
<keyword evidence="3" id="KW-1185">Reference proteome</keyword>
<reference evidence="2" key="1">
    <citation type="journal article" date="2023" name="GigaByte">
        <title>Genome assembly of the bearded iris, Iris pallida Lam.</title>
        <authorList>
            <person name="Bruccoleri R.E."/>
            <person name="Oakeley E.J."/>
            <person name="Faust A.M.E."/>
            <person name="Altorfer M."/>
            <person name="Dessus-Babus S."/>
            <person name="Burckhardt D."/>
            <person name="Oertli M."/>
            <person name="Naumann U."/>
            <person name="Petersen F."/>
            <person name="Wong J."/>
        </authorList>
    </citation>
    <scope>NUCLEOTIDE SEQUENCE</scope>
    <source>
        <strain evidence="2">GSM-AAB239-AS_SAM_17_03QT</strain>
    </source>
</reference>
<reference evidence="2" key="2">
    <citation type="submission" date="2023-04" db="EMBL/GenBank/DDBJ databases">
        <authorList>
            <person name="Bruccoleri R.E."/>
            <person name="Oakeley E.J."/>
            <person name="Faust A.-M."/>
            <person name="Dessus-Babus S."/>
            <person name="Altorfer M."/>
            <person name="Burckhardt D."/>
            <person name="Oertli M."/>
            <person name="Naumann U."/>
            <person name="Petersen F."/>
            <person name="Wong J."/>
        </authorList>
    </citation>
    <scope>NUCLEOTIDE SEQUENCE</scope>
    <source>
        <strain evidence="2">GSM-AAB239-AS_SAM_17_03QT</strain>
        <tissue evidence="2">Leaf</tissue>
    </source>
</reference>
<dbReference type="AlphaFoldDB" id="A0AAX6GSX2"/>
<sequence length="92" mass="10336">MASTRRPVGVPCHRPSSRSNSSSITIHLIISNRPSRHGLQRPPLEHSLLQFLSMEDCLQPRLQRSSSITTTTCTSSLTKTVMKPPICYHLIR</sequence>
<protein>
    <submittedName>
        <fullName evidence="2">Calnexin-like protein</fullName>
    </submittedName>
</protein>
<dbReference type="EMBL" id="JANAVB010016800">
    <property type="protein sequence ID" value="KAJ6831351.1"/>
    <property type="molecule type" value="Genomic_DNA"/>
</dbReference>
<evidence type="ECO:0000256" key="1">
    <source>
        <dbReference type="SAM" id="MobiDB-lite"/>
    </source>
</evidence>